<comment type="caution">
    <text evidence="1">The sequence shown here is derived from an EMBL/GenBank/DDBJ whole genome shotgun (WGS) entry which is preliminary data.</text>
</comment>
<reference evidence="1 2" key="1">
    <citation type="submission" date="2020-06" db="EMBL/GenBank/DDBJ databases">
        <authorList>
            <person name="Criscuolo A."/>
        </authorList>
    </citation>
    <scope>NUCLEOTIDE SEQUENCE [LARGE SCALE GENOMIC DNA]</scope>
    <source>
        <strain evidence="2">CIP 111411</strain>
    </source>
</reference>
<proteinExistence type="predicted"/>
<accession>A0A6V6Z8Q0</accession>
<dbReference type="RefSeq" id="WP_180910253.1">
    <property type="nucleotide sequence ID" value="NZ_CAIJDP010000085.1"/>
</dbReference>
<protein>
    <recommendedName>
        <fullName evidence="3">Lipoprotein</fullName>
    </recommendedName>
</protein>
<sequence length="209" mass="24632">MKKILSILLFSSLLFSCENHEEKIEIYLLKKRVRTTEGIPVLEYVKLKNIKYDKNLENIKDCNYDSISKQLIFGGKFTVKKGNIEAKPLVADEDILKLNLKKSELILSEIGRNRITHLKPNMKDGIQFVICVNRQPYLTGYFRSNISSNIYNWNYIGYDYFDHKIVTIHDKNFVIRQNDGYEKWKPILCNLKQYPEVVSAFRNTNRIIE</sequence>
<organism evidence="1 2">
    <name type="scientific">Flavobacterium salmonis</name>
    <dbReference type="NCBI Taxonomy" id="2654844"/>
    <lineage>
        <taxon>Bacteria</taxon>
        <taxon>Pseudomonadati</taxon>
        <taxon>Bacteroidota</taxon>
        <taxon>Flavobacteriia</taxon>
        <taxon>Flavobacteriales</taxon>
        <taxon>Flavobacteriaceae</taxon>
        <taxon>Flavobacterium</taxon>
    </lineage>
</organism>
<dbReference type="EMBL" id="CAIJDP010000085">
    <property type="protein sequence ID" value="CAD0008025.1"/>
    <property type="molecule type" value="Genomic_DNA"/>
</dbReference>
<dbReference type="PROSITE" id="PS51257">
    <property type="entry name" value="PROKAR_LIPOPROTEIN"/>
    <property type="match status" value="1"/>
</dbReference>
<name>A0A6V6Z8Q0_9FLAO</name>
<evidence type="ECO:0000313" key="2">
    <source>
        <dbReference type="Proteomes" id="UP000530060"/>
    </source>
</evidence>
<dbReference type="AlphaFoldDB" id="A0A6V6Z8Q0"/>
<gene>
    <name evidence="1" type="ORF">FLAT13_04157</name>
</gene>
<evidence type="ECO:0000313" key="1">
    <source>
        <dbReference type="EMBL" id="CAD0008025.1"/>
    </source>
</evidence>
<keyword evidence="2" id="KW-1185">Reference proteome</keyword>
<evidence type="ECO:0008006" key="3">
    <source>
        <dbReference type="Google" id="ProtNLM"/>
    </source>
</evidence>
<dbReference type="Proteomes" id="UP000530060">
    <property type="component" value="Unassembled WGS sequence"/>
</dbReference>